<keyword evidence="2" id="KW-1185">Reference proteome</keyword>
<reference evidence="2" key="1">
    <citation type="journal article" date="2019" name="Int. J. Syst. Evol. Microbiol.">
        <title>The Global Catalogue of Microorganisms (GCM) 10K type strain sequencing project: providing services to taxonomists for standard genome sequencing and annotation.</title>
        <authorList>
            <consortium name="The Broad Institute Genomics Platform"/>
            <consortium name="The Broad Institute Genome Sequencing Center for Infectious Disease"/>
            <person name="Wu L."/>
            <person name="Ma J."/>
        </authorList>
    </citation>
    <scope>NUCLEOTIDE SEQUENCE [LARGE SCALE GENOMIC DNA]</scope>
    <source>
        <strain evidence="2">JCM 1365</strain>
    </source>
</reference>
<accession>A0ABQ2HQN9</accession>
<evidence type="ECO:0000313" key="2">
    <source>
        <dbReference type="Proteomes" id="UP000623461"/>
    </source>
</evidence>
<organism evidence="1 2">
    <name type="scientific">Terrabacter tumescens</name>
    <dbReference type="NCBI Taxonomy" id="60443"/>
    <lineage>
        <taxon>Bacteria</taxon>
        <taxon>Bacillati</taxon>
        <taxon>Actinomycetota</taxon>
        <taxon>Actinomycetes</taxon>
        <taxon>Micrococcales</taxon>
        <taxon>Intrasporangiaceae</taxon>
        <taxon>Terrabacter</taxon>
    </lineage>
</organism>
<name>A0ABQ2HQN9_9MICO</name>
<sequence length="51" mass="5653">MDDLQTILGRGQMEIDKFNQALPAHVAKFARERREVLGNIASLSDELKGGI</sequence>
<gene>
    <name evidence="1" type="ORF">GCM10009721_11240</name>
</gene>
<dbReference type="RefSeq" id="WP_156035253.1">
    <property type="nucleotide sequence ID" value="NZ_BMNZ01000002.1"/>
</dbReference>
<dbReference type="Proteomes" id="UP000623461">
    <property type="component" value="Unassembled WGS sequence"/>
</dbReference>
<evidence type="ECO:0000313" key="1">
    <source>
        <dbReference type="EMBL" id="GGM88003.1"/>
    </source>
</evidence>
<dbReference type="EMBL" id="BMNZ01000002">
    <property type="protein sequence ID" value="GGM88003.1"/>
    <property type="molecule type" value="Genomic_DNA"/>
</dbReference>
<protein>
    <submittedName>
        <fullName evidence="1">Uncharacterized protein</fullName>
    </submittedName>
</protein>
<comment type="caution">
    <text evidence="1">The sequence shown here is derived from an EMBL/GenBank/DDBJ whole genome shotgun (WGS) entry which is preliminary data.</text>
</comment>
<proteinExistence type="predicted"/>